<dbReference type="OrthoDB" id="387638at2"/>
<keyword evidence="2" id="KW-1185">Reference proteome</keyword>
<dbReference type="AlphaFoldDB" id="W6A6D9"/>
<evidence type="ECO:0000313" key="1">
    <source>
        <dbReference type="EMBL" id="AHI52521.1"/>
    </source>
</evidence>
<dbReference type="EMBL" id="CP006681">
    <property type="protein sequence ID" value="AHI52521.1"/>
    <property type="molecule type" value="Genomic_DNA"/>
</dbReference>
<evidence type="ECO:0000313" key="2">
    <source>
        <dbReference type="Proteomes" id="UP000019267"/>
    </source>
</evidence>
<accession>W6A6D9</accession>
<sequence>MIFDKVEIQYDKVCLPIKIKYSETRKPTFMEFLILSIILEHPNTKSSLKTILNNEFKIVNTDLFERALKDLIAFKVIELNKTTAGWSTLGINLEIEKMQINPLLKEQFNRKEYVISQSDKNLDVKWFYDPIMNGFEMLREPDWDKRINGVKLSHKLELNSTGENFYTENNILTYAQKFIQQKPEYFGDNAVLSRIELNNEIGLEDLMLAKQLTTKVACANEVWIEIFDNDTFKVRTQNSFLENHFRNNINASSEIVKDVLNKYSEKIKDRFVPKRVFDVSNSFIKEPDIISNINVRTNWNLLLINGQDISSTNKILKSKDLISNVNIIVFYNSKSNNKTIEVIDGKIVAYVESSNDEVLKNNSLIYLDSENNLTAFAIVDKFISTVNENIPVIYAYKNRSQLNLEKVFEDNLERLLENYETELYKENLEASTIMFTFLKRIGLEKKLTSILKEYLYKDLDTAKLFYKLNNFLYNSNNHQASLFLEKCLAQVIVEVSKERNSEQVIELINKYNFKNTSILLKMINYLEIDDNIETIFKLNSILDERDIDGWKANIRNCLIQLLNYSKENMRSELLDTHKYKSKTWNEHANVINKIGTITKNLYSENFEFVENKYGEMLSAVVDLIKSHNSLKEYKQYLWNLSGCLTDFYSHYYEYKRNMMENSDSNLVEYKIQLIAGNFMVKIEDALDNLIDLKAQKLPIEIKVEWAKHVEDKRDEVNTILKKDDTILNEALNLIFGKRDNFTQETLLKYQKRFGGY</sequence>
<proteinExistence type="predicted"/>
<dbReference type="HOGENOM" id="CLU_368378_0_0_14"/>
<protein>
    <submittedName>
        <fullName evidence="1">Uncharacterized protein</fullName>
    </submittedName>
</protein>
<dbReference type="RefSeq" id="WP_025362763.1">
    <property type="nucleotide sequence ID" value="NZ_CP006681.1"/>
</dbReference>
<dbReference type="Proteomes" id="UP000019267">
    <property type="component" value="Chromosome"/>
</dbReference>
<reference evidence="1 2" key="1">
    <citation type="journal article" date="2014" name="Genome Biol. Evol.">
        <title>Molecular evolution of the substrate utilization strategies and putative virulence factors in mosquito-associated Spiroplasma species.</title>
        <authorList>
            <person name="Chang T.H."/>
            <person name="Lo W.S."/>
            <person name="Ku C."/>
            <person name="Chen L.L."/>
            <person name="Kuo C.H."/>
        </authorList>
    </citation>
    <scope>NUCLEOTIDE SEQUENCE [LARGE SCALE GENOMIC DNA]</scope>
    <source>
        <strain evidence="1">AES-1</strain>
    </source>
</reference>
<dbReference type="KEGG" id="scq:SCULI_v1c01800"/>
<dbReference type="PATRIC" id="fig|1276246.3.peg.179"/>
<name>W6A6D9_9MOLU</name>
<dbReference type="STRING" id="1276246.SCULI_v1c01800"/>
<gene>
    <name evidence="1" type="ORF">SCULI_v1c01800</name>
</gene>
<organism evidence="1 2">
    <name type="scientific">Spiroplasma culicicola AES-1</name>
    <dbReference type="NCBI Taxonomy" id="1276246"/>
    <lineage>
        <taxon>Bacteria</taxon>
        <taxon>Bacillati</taxon>
        <taxon>Mycoplasmatota</taxon>
        <taxon>Mollicutes</taxon>
        <taxon>Entomoplasmatales</taxon>
        <taxon>Spiroplasmataceae</taxon>
        <taxon>Spiroplasma</taxon>
    </lineage>
</organism>